<dbReference type="AlphaFoldDB" id="A0A9J5YZT0"/>
<dbReference type="EMBL" id="JACXVP010000005">
    <property type="protein sequence ID" value="KAG5604382.1"/>
    <property type="molecule type" value="Genomic_DNA"/>
</dbReference>
<gene>
    <name evidence="1" type="ORF">H5410_025874</name>
</gene>
<comment type="caution">
    <text evidence="1">The sequence shown here is derived from an EMBL/GenBank/DDBJ whole genome shotgun (WGS) entry which is preliminary data.</text>
</comment>
<reference evidence="1 2" key="1">
    <citation type="submission" date="2020-09" db="EMBL/GenBank/DDBJ databases">
        <title>De no assembly of potato wild relative species, Solanum commersonii.</title>
        <authorList>
            <person name="Cho K."/>
        </authorList>
    </citation>
    <scope>NUCLEOTIDE SEQUENCE [LARGE SCALE GENOMIC DNA]</scope>
    <source>
        <strain evidence="1">LZ3.2</strain>
        <tissue evidence="1">Leaf</tissue>
    </source>
</reference>
<accession>A0A9J5YZT0</accession>
<protein>
    <submittedName>
        <fullName evidence="1">Uncharacterized protein</fullName>
    </submittedName>
</protein>
<evidence type="ECO:0000313" key="1">
    <source>
        <dbReference type="EMBL" id="KAG5604382.1"/>
    </source>
</evidence>
<name>A0A9J5YZT0_SOLCO</name>
<sequence length="95" mass="10972">MKYKEILDCLCLVRLILVKGYYNNTLKYKNSVEKQMQIETNSQDKITFSPHVGGSFSASFLDFIAKAPFSAKCFLLWKHINLNITTELVLFKMSI</sequence>
<dbReference type="Proteomes" id="UP000824120">
    <property type="component" value="Chromosome 5"/>
</dbReference>
<evidence type="ECO:0000313" key="2">
    <source>
        <dbReference type="Proteomes" id="UP000824120"/>
    </source>
</evidence>
<keyword evidence="2" id="KW-1185">Reference proteome</keyword>
<proteinExistence type="predicted"/>
<organism evidence="1 2">
    <name type="scientific">Solanum commersonii</name>
    <name type="common">Commerson's wild potato</name>
    <name type="synonym">Commerson's nightshade</name>
    <dbReference type="NCBI Taxonomy" id="4109"/>
    <lineage>
        <taxon>Eukaryota</taxon>
        <taxon>Viridiplantae</taxon>
        <taxon>Streptophyta</taxon>
        <taxon>Embryophyta</taxon>
        <taxon>Tracheophyta</taxon>
        <taxon>Spermatophyta</taxon>
        <taxon>Magnoliopsida</taxon>
        <taxon>eudicotyledons</taxon>
        <taxon>Gunneridae</taxon>
        <taxon>Pentapetalae</taxon>
        <taxon>asterids</taxon>
        <taxon>lamiids</taxon>
        <taxon>Solanales</taxon>
        <taxon>Solanaceae</taxon>
        <taxon>Solanoideae</taxon>
        <taxon>Solaneae</taxon>
        <taxon>Solanum</taxon>
    </lineage>
</organism>